<protein>
    <submittedName>
        <fullName evidence="3">Uncharacterized protein</fullName>
    </submittedName>
</protein>
<feature type="region of interest" description="Disordered" evidence="1">
    <location>
        <begin position="1"/>
        <end position="22"/>
    </location>
</feature>
<dbReference type="WBParaSite" id="Minc3s00133g05644">
    <property type="protein sequence ID" value="Minc3s00133g05644"/>
    <property type="gene ID" value="Minc3s00133g05644"/>
</dbReference>
<proteinExistence type="predicted"/>
<evidence type="ECO:0000256" key="1">
    <source>
        <dbReference type="SAM" id="MobiDB-lite"/>
    </source>
</evidence>
<dbReference type="AlphaFoldDB" id="A0A914KVJ9"/>
<evidence type="ECO:0000313" key="3">
    <source>
        <dbReference type="WBParaSite" id="Minc3s00133g05644"/>
    </source>
</evidence>
<accession>A0A914KVJ9</accession>
<keyword evidence="2" id="KW-1185">Reference proteome</keyword>
<reference evidence="3" key="1">
    <citation type="submission" date="2022-11" db="UniProtKB">
        <authorList>
            <consortium name="WormBaseParasite"/>
        </authorList>
    </citation>
    <scope>IDENTIFICATION</scope>
</reference>
<dbReference type="Proteomes" id="UP000887563">
    <property type="component" value="Unplaced"/>
</dbReference>
<evidence type="ECO:0000313" key="2">
    <source>
        <dbReference type="Proteomes" id="UP000887563"/>
    </source>
</evidence>
<organism evidence="2 3">
    <name type="scientific">Meloidogyne incognita</name>
    <name type="common">Southern root-knot nematode worm</name>
    <name type="synonym">Oxyuris incognita</name>
    <dbReference type="NCBI Taxonomy" id="6306"/>
    <lineage>
        <taxon>Eukaryota</taxon>
        <taxon>Metazoa</taxon>
        <taxon>Ecdysozoa</taxon>
        <taxon>Nematoda</taxon>
        <taxon>Chromadorea</taxon>
        <taxon>Rhabditida</taxon>
        <taxon>Tylenchina</taxon>
        <taxon>Tylenchomorpha</taxon>
        <taxon>Tylenchoidea</taxon>
        <taxon>Meloidogynidae</taxon>
        <taxon>Meloidogyninae</taxon>
        <taxon>Meloidogyne</taxon>
        <taxon>Meloidogyne incognita group</taxon>
    </lineage>
</organism>
<sequence length="194" mass="22198">MDKSFSYPKLFPNNKTTTTTNPPHFLVDQDHLDKLSNQLKLLKIDDFTINKILKKYKPLKKEVKLEPTDCQVFEPKQQQQPFVGYNGLFELAISQVIQCGYGHVLPLIGTKNKKDNPFNNEQISKFLDNFNKCTNKYLILDEKNDQIMEEDQEIICLGSKPGTSDHGLNKELNKNNNCGSSNLSQEGLFLPSLF</sequence>
<feature type="compositionally biased region" description="Low complexity" evidence="1">
    <location>
        <begin position="12"/>
        <end position="22"/>
    </location>
</feature>
<name>A0A914KVJ9_MELIC</name>